<evidence type="ECO:0000313" key="2">
    <source>
        <dbReference type="EMBL" id="QIK04180.1"/>
    </source>
</evidence>
<organism evidence="2">
    <name type="scientific">Klebsiella pneumoniae</name>
    <dbReference type="NCBI Taxonomy" id="573"/>
    <lineage>
        <taxon>Bacteria</taxon>
        <taxon>Pseudomonadati</taxon>
        <taxon>Pseudomonadota</taxon>
        <taxon>Gammaproteobacteria</taxon>
        <taxon>Enterobacterales</taxon>
        <taxon>Enterobacteriaceae</taxon>
        <taxon>Klebsiella/Raoultella group</taxon>
        <taxon>Klebsiella</taxon>
        <taxon>Klebsiella pneumoniae complex</taxon>
    </lineage>
</organism>
<keyword evidence="2" id="KW-0614">Plasmid</keyword>
<dbReference type="EMBL" id="MT035874">
    <property type="protein sequence ID" value="QIK04180.1"/>
    <property type="molecule type" value="Genomic_DNA"/>
</dbReference>
<proteinExistence type="predicted"/>
<keyword evidence="1" id="KW-0812">Transmembrane</keyword>
<sequence length="88" mass="10151">MTLCFPTIRQILRLPISNGKVLCSPDSLHVMMILRKRKTYTVVLTGGLCNLFIIFPPSFFFSLHDLIIYGIQVFIFTVQMYNHLILTS</sequence>
<protein>
    <submittedName>
        <fullName evidence="2">Uncharacterized protein</fullName>
    </submittedName>
</protein>
<accession>A0A6G7SMQ1</accession>
<feature type="transmembrane region" description="Helical" evidence="1">
    <location>
        <begin position="66"/>
        <end position="86"/>
    </location>
</feature>
<reference evidence="2" key="1">
    <citation type="submission" date="2020-02" db="EMBL/GenBank/DDBJ databases">
        <authorList>
            <person name="Qin S."/>
            <person name="Li L."/>
        </authorList>
    </citation>
    <scope>NUCLEOTIDE SEQUENCE</scope>
    <source>
        <strain evidence="2">KP18-3-8</strain>
        <plasmid evidence="2">pKP18-3-8_KPC_vir</plasmid>
    </source>
</reference>
<dbReference type="AlphaFoldDB" id="A0A6G7SMQ1"/>
<keyword evidence="1" id="KW-0472">Membrane</keyword>
<evidence type="ECO:0000256" key="1">
    <source>
        <dbReference type="SAM" id="Phobius"/>
    </source>
</evidence>
<feature type="transmembrane region" description="Helical" evidence="1">
    <location>
        <begin position="40"/>
        <end position="60"/>
    </location>
</feature>
<keyword evidence="1" id="KW-1133">Transmembrane helix</keyword>
<name>A0A6G7SMQ1_KLEPN</name>
<geneLocation type="plasmid" evidence="2">
    <name>pKP18-3-8_KPC_vir</name>
</geneLocation>